<evidence type="ECO:0008006" key="3">
    <source>
        <dbReference type="Google" id="ProtNLM"/>
    </source>
</evidence>
<dbReference type="AlphaFoldDB" id="A0AAW9PZF1"/>
<gene>
    <name evidence="1" type="ORF">V2H45_04455</name>
</gene>
<protein>
    <recommendedName>
        <fullName evidence="3">Replication restart DNA helicase PriA</fullName>
    </recommendedName>
</protein>
<reference evidence="1" key="1">
    <citation type="submission" date="2024-01" db="EMBL/GenBank/DDBJ databases">
        <title>Bank of Algae and Cyanobacteria of the Azores (BACA) strain genomes.</title>
        <authorList>
            <person name="Luz R."/>
            <person name="Cordeiro R."/>
            <person name="Fonseca A."/>
            <person name="Goncalves V."/>
        </authorList>
    </citation>
    <scope>NUCLEOTIDE SEQUENCE</scope>
    <source>
        <strain evidence="1">BACA0141</strain>
    </source>
</reference>
<dbReference type="EMBL" id="JAZBJZ010000010">
    <property type="protein sequence ID" value="MEE3715996.1"/>
    <property type="molecule type" value="Genomic_DNA"/>
</dbReference>
<evidence type="ECO:0000313" key="1">
    <source>
        <dbReference type="EMBL" id="MEE3715996.1"/>
    </source>
</evidence>
<dbReference type="RefSeq" id="WP_330482420.1">
    <property type="nucleotide sequence ID" value="NZ_JAZBJZ010000010.1"/>
</dbReference>
<dbReference type="Proteomes" id="UP001333818">
    <property type="component" value="Unassembled WGS sequence"/>
</dbReference>
<keyword evidence="2" id="KW-1185">Reference proteome</keyword>
<accession>A0AAW9PZF1</accession>
<organism evidence="1 2">
    <name type="scientific">Tumidithrix elongata BACA0141</name>
    <dbReference type="NCBI Taxonomy" id="2716417"/>
    <lineage>
        <taxon>Bacteria</taxon>
        <taxon>Bacillati</taxon>
        <taxon>Cyanobacteriota</taxon>
        <taxon>Cyanophyceae</taxon>
        <taxon>Pseudanabaenales</taxon>
        <taxon>Pseudanabaenaceae</taxon>
        <taxon>Tumidithrix</taxon>
        <taxon>Tumidithrix elongata</taxon>
    </lineage>
</organism>
<comment type="caution">
    <text evidence="1">The sequence shown here is derived from an EMBL/GenBank/DDBJ whole genome shotgun (WGS) entry which is preliminary data.</text>
</comment>
<sequence length="82" mass="9216">MDNIQIVRCPNCGNYAERQYFATKELVQTRCASCDYSIAICTTTGKVFEYSLGASRRCIPQQQVAKLEAAWEISPSLPSRYA</sequence>
<evidence type="ECO:0000313" key="2">
    <source>
        <dbReference type="Proteomes" id="UP001333818"/>
    </source>
</evidence>
<proteinExistence type="predicted"/>
<name>A0AAW9PZF1_9CYAN</name>